<evidence type="ECO:0000256" key="8">
    <source>
        <dbReference type="RuleBase" id="RU003939"/>
    </source>
</evidence>
<dbReference type="GO" id="GO:0005829">
    <property type="term" value="C:cytosol"/>
    <property type="evidence" value="ECO:0007669"/>
    <property type="project" value="TreeGrafter"/>
</dbReference>
<dbReference type="AlphaFoldDB" id="A0A2G6MTS3"/>
<evidence type="ECO:0000256" key="4">
    <source>
        <dbReference type="ARBA" id="ARBA00023015"/>
    </source>
</evidence>
<dbReference type="SMART" id="SM00411">
    <property type="entry name" value="BHL"/>
    <property type="match status" value="1"/>
</dbReference>
<keyword evidence="7" id="KW-0233">DNA recombination</keyword>
<dbReference type="GO" id="GO:0030527">
    <property type="term" value="F:structural constituent of chromatin"/>
    <property type="evidence" value="ECO:0007669"/>
    <property type="project" value="InterPro"/>
</dbReference>
<dbReference type="InterPro" id="IPR020816">
    <property type="entry name" value="Histone-like_DNA-bd_CS"/>
</dbReference>
<evidence type="ECO:0000313" key="10">
    <source>
        <dbReference type="Proteomes" id="UP000231203"/>
    </source>
</evidence>
<dbReference type="GO" id="GO:0006355">
    <property type="term" value="P:regulation of DNA-templated transcription"/>
    <property type="evidence" value="ECO:0007669"/>
    <property type="project" value="InterPro"/>
</dbReference>
<dbReference type="InterPro" id="IPR010992">
    <property type="entry name" value="IHF-like_DNA-bd_dom_sf"/>
</dbReference>
<dbReference type="Pfam" id="PF00216">
    <property type="entry name" value="Bac_DNA_binding"/>
    <property type="match status" value="1"/>
</dbReference>
<keyword evidence="5" id="KW-0238">DNA-binding</keyword>
<evidence type="ECO:0000256" key="6">
    <source>
        <dbReference type="ARBA" id="ARBA00023163"/>
    </source>
</evidence>
<comment type="similarity">
    <text evidence="1 8">Belongs to the bacterial histone-like protein family.</text>
</comment>
<dbReference type="PROSITE" id="PS00045">
    <property type="entry name" value="HISTONE_LIKE"/>
    <property type="match status" value="1"/>
</dbReference>
<evidence type="ECO:0000256" key="1">
    <source>
        <dbReference type="ARBA" id="ARBA00010529"/>
    </source>
</evidence>
<proteinExistence type="inferred from homology"/>
<dbReference type="EMBL" id="PDTI01000009">
    <property type="protein sequence ID" value="PIE63352.1"/>
    <property type="molecule type" value="Genomic_DNA"/>
</dbReference>
<dbReference type="GO" id="GO:0006417">
    <property type="term" value="P:regulation of translation"/>
    <property type="evidence" value="ECO:0007669"/>
    <property type="project" value="UniProtKB-KW"/>
</dbReference>
<dbReference type="InterPro" id="IPR005684">
    <property type="entry name" value="IHF_alpha"/>
</dbReference>
<accession>A0A2G6MTS3</accession>
<evidence type="ECO:0000256" key="3">
    <source>
        <dbReference type="ARBA" id="ARBA00022845"/>
    </source>
</evidence>
<evidence type="ECO:0000256" key="7">
    <source>
        <dbReference type="ARBA" id="ARBA00023172"/>
    </source>
</evidence>
<organism evidence="9 10">
    <name type="scientific">Desulfobacter postgatei</name>
    <dbReference type="NCBI Taxonomy" id="2293"/>
    <lineage>
        <taxon>Bacteria</taxon>
        <taxon>Pseudomonadati</taxon>
        <taxon>Thermodesulfobacteriota</taxon>
        <taxon>Desulfobacteria</taxon>
        <taxon>Desulfobacterales</taxon>
        <taxon>Desulfobacteraceae</taxon>
        <taxon>Desulfobacter</taxon>
    </lineage>
</organism>
<sequence length="102" mass="11521">MTCTKSILIEKISDTFDQHPSQSKEVVETLIEIMKSTLASGEDIMISGFGKFQVIEKTPRKGRNPATGDAMILKKRRVVTFKCAGKLKNKMNQQETRDYEPV</sequence>
<evidence type="ECO:0000256" key="5">
    <source>
        <dbReference type="ARBA" id="ARBA00023125"/>
    </source>
</evidence>
<protein>
    <recommendedName>
        <fullName evidence="2">Integration host factor subunit alpha</fullName>
    </recommendedName>
</protein>
<dbReference type="SUPFAM" id="SSF47729">
    <property type="entry name" value="IHF-like DNA-binding proteins"/>
    <property type="match status" value="1"/>
</dbReference>
<keyword evidence="3" id="KW-0810">Translation regulation</keyword>
<comment type="caution">
    <text evidence="9">The sequence shown here is derived from an EMBL/GenBank/DDBJ whole genome shotgun (WGS) entry which is preliminary data.</text>
</comment>
<dbReference type="PRINTS" id="PR01727">
    <property type="entry name" value="DNABINDINGHU"/>
</dbReference>
<evidence type="ECO:0000313" key="9">
    <source>
        <dbReference type="EMBL" id="PIE63352.1"/>
    </source>
</evidence>
<dbReference type="GO" id="GO:0003677">
    <property type="term" value="F:DNA binding"/>
    <property type="evidence" value="ECO:0007669"/>
    <property type="project" value="UniProtKB-KW"/>
</dbReference>
<reference evidence="9 10" key="1">
    <citation type="submission" date="2017-10" db="EMBL/GenBank/DDBJ databases">
        <title>Novel microbial diversity and functional potential in the marine mammal oral microbiome.</title>
        <authorList>
            <person name="Dudek N.K."/>
            <person name="Sun C.L."/>
            <person name="Burstein D."/>
            <person name="Kantor R.S."/>
            <person name="Aliaga Goltsman D.S."/>
            <person name="Bik E.M."/>
            <person name="Thomas B.C."/>
            <person name="Banfield J.F."/>
            <person name="Relman D.A."/>
        </authorList>
    </citation>
    <scope>NUCLEOTIDE SEQUENCE [LARGE SCALE GENOMIC DNA]</scope>
    <source>
        <strain evidence="9">DOLJORAL78_47_202</strain>
    </source>
</reference>
<dbReference type="PANTHER" id="PTHR33175:SF2">
    <property type="entry name" value="INTEGRATION HOST FACTOR SUBUNIT ALPHA"/>
    <property type="match status" value="1"/>
</dbReference>
<dbReference type="GO" id="GO:0009893">
    <property type="term" value="P:positive regulation of metabolic process"/>
    <property type="evidence" value="ECO:0007669"/>
    <property type="project" value="UniProtKB-ARBA"/>
</dbReference>
<name>A0A2G6MTS3_9BACT</name>
<evidence type="ECO:0000256" key="2">
    <source>
        <dbReference type="ARBA" id="ARBA00018329"/>
    </source>
</evidence>
<keyword evidence="6" id="KW-0804">Transcription</keyword>
<dbReference type="GO" id="GO:0006310">
    <property type="term" value="P:DNA recombination"/>
    <property type="evidence" value="ECO:0007669"/>
    <property type="project" value="UniProtKB-KW"/>
</dbReference>
<dbReference type="CDD" id="cd13835">
    <property type="entry name" value="IHF_A"/>
    <property type="match status" value="1"/>
</dbReference>
<keyword evidence="4" id="KW-0805">Transcription regulation</keyword>
<dbReference type="PANTHER" id="PTHR33175">
    <property type="entry name" value="DNA-BINDING PROTEIN HU"/>
    <property type="match status" value="1"/>
</dbReference>
<gene>
    <name evidence="9" type="ORF">CSA25_00745</name>
</gene>
<dbReference type="InterPro" id="IPR000119">
    <property type="entry name" value="Hist_DNA-bd"/>
</dbReference>
<dbReference type="Proteomes" id="UP000231203">
    <property type="component" value="Unassembled WGS sequence"/>
</dbReference>
<dbReference type="Gene3D" id="4.10.520.10">
    <property type="entry name" value="IHF-like DNA-binding proteins"/>
    <property type="match status" value="1"/>
</dbReference>